<feature type="transmembrane region" description="Helical" evidence="1">
    <location>
        <begin position="97"/>
        <end position="118"/>
    </location>
</feature>
<keyword evidence="1" id="KW-1133">Transmembrane helix</keyword>
<dbReference type="PANTHER" id="PTHR11695">
    <property type="entry name" value="ALCOHOL DEHYDROGENASE RELATED"/>
    <property type="match status" value="1"/>
</dbReference>
<dbReference type="Gene3D" id="3.90.180.10">
    <property type="entry name" value="Medium-chain alcohol dehydrogenases, catalytic domain"/>
    <property type="match status" value="1"/>
</dbReference>
<dbReference type="SMART" id="SM00829">
    <property type="entry name" value="PKS_ER"/>
    <property type="match status" value="1"/>
</dbReference>
<dbReference type="Pfam" id="PF08240">
    <property type="entry name" value="ADH_N"/>
    <property type="match status" value="1"/>
</dbReference>
<dbReference type="SUPFAM" id="SSF50129">
    <property type="entry name" value="GroES-like"/>
    <property type="match status" value="1"/>
</dbReference>
<dbReference type="InterPro" id="IPR020843">
    <property type="entry name" value="ER"/>
</dbReference>
<keyword evidence="4" id="KW-1185">Reference proteome</keyword>
<dbReference type="InterPro" id="IPR013154">
    <property type="entry name" value="ADH-like_N"/>
</dbReference>
<dbReference type="AlphaFoldDB" id="A0ABD1ERS8"/>
<dbReference type="SUPFAM" id="SSF51735">
    <property type="entry name" value="NAD(P)-binding Rossmann-fold domains"/>
    <property type="match status" value="1"/>
</dbReference>
<evidence type="ECO:0000313" key="4">
    <source>
        <dbReference type="Proteomes" id="UP001566132"/>
    </source>
</evidence>
<reference evidence="3 4" key="1">
    <citation type="submission" date="2024-05" db="EMBL/GenBank/DDBJ databases">
        <title>Genetic variation in Jamaican populations of the coffee berry borer (Hypothenemus hampei).</title>
        <authorList>
            <person name="Errbii M."/>
            <person name="Myrie A."/>
        </authorList>
    </citation>
    <scope>NUCLEOTIDE SEQUENCE [LARGE SCALE GENOMIC DNA]</scope>
    <source>
        <strain evidence="3">JA-Hopewell-2020-01-JO</strain>
        <tissue evidence="3">Whole body</tissue>
    </source>
</reference>
<gene>
    <name evidence="3" type="ORF">ABEB36_006808</name>
</gene>
<comment type="caution">
    <text evidence="3">The sequence shown here is derived from an EMBL/GenBank/DDBJ whole genome shotgun (WGS) entry which is preliminary data.</text>
</comment>
<accession>A0ABD1ERS8</accession>
<dbReference type="Gene3D" id="3.40.50.720">
    <property type="entry name" value="NAD(P)-binding Rossmann-like Domain"/>
    <property type="match status" value="1"/>
</dbReference>
<keyword evidence="1" id="KW-0472">Membrane</keyword>
<evidence type="ECO:0000256" key="1">
    <source>
        <dbReference type="SAM" id="Phobius"/>
    </source>
</evidence>
<sequence>MDEVIFKSSRNLEALQLQAGIATRKVKDLIKYCSEITHSLILQAWNSDRFEYLKSNFLELIGFLIEATQDLKSKIDPKLIWIQLRRLFGITWTKREIGIACVSFALGTFVGWAIAVTIRKQQNAVRYMEAVQINNYFGPEVATVVEDAQAPYECGDYDVLINVKAGSVQIVDAQICCGYGRTLRKILRGLDKQSELPVILGRDCTGIITDLGKKVNRLEIGDEVWVTVPYWSQGTLCQTILISEHRVARKPKNVGFEGACSLPYAGSLALTVLSQANIHSDNVPDKRFLIQDGCTPVGCVLIQLLKHWNAHITTTCFRRAIPVAKALGAKEIISIDEESNDESTSEIKTMFKELQLRGESYDVIIVTRQSFPQLDLNEFHEFIRKQGKVLSTIPSQLRSDSCNFFTKWLLKYYLRLKFLLENIANLSDVKTDYDEAHLCHMTLDRLTELVEEGILQTVVDKVFQPKDIEMALHYIQSPQSIGSSVVTFR</sequence>
<dbReference type="InterPro" id="IPR011032">
    <property type="entry name" value="GroES-like_sf"/>
</dbReference>
<evidence type="ECO:0000313" key="3">
    <source>
        <dbReference type="EMBL" id="KAL1501498.1"/>
    </source>
</evidence>
<keyword evidence="1" id="KW-0812">Transmembrane</keyword>
<evidence type="ECO:0000259" key="2">
    <source>
        <dbReference type="SMART" id="SM00829"/>
    </source>
</evidence>
<dbReference type="EMBL" id="JBDJPC010000005">
    <property type="protein sequence ID" value="KAL1501498.1"/>
    <property type="molecule type" value="Genomic_DNA"/>
</dbReference>
<dbReference type="InterPro" id="IPR050700">
    <property type="entry name" value="YIM1/Zinc_Alcohol_DH_Fams"/>
</dbReference>
<dbReference type="Proteomes" id="UP001566132">
    <property type="component" value="Unassembled WGS sequence"/>
</dbReference>
<dbReference type="PANTHER" id="PTHR11695:SF645">
    <property type="entry name" value="RETICULON-4-INTERACTING PROTEIN 1, MITOCHONDRIAL-LIKE PROTEIN"/>
    <property type="match status" value="1"/>
</dbReference>
<feature type="domain" description="Enoyl reductase (ER)" evidence="2">
    <location>
        <begin position="138"/>
        <end position="486"/>
    </location>
</feature>
<name>A0ABD1ERS8_HYPHA</name>
<dbReference type="InterPro" id="IPR036291">
    <property type="entry name" value="NAD(P)-bd_dom_sf"/>
</dbReference>
<protein>
    <recommendedName>
        <fullName evidence="2">Enoyl reductase (ER) domain-containing protein</fullName>
    </recommendedName>
</protein>
<organism evidence="3 4">
    <name type="scientific">Hypothenemus hampei</name>
    <name type="common">Coffee berry borer</name>
    <dbReference type="NCBI Taxonomy" id="57062"/>
    <lineage>
        <taxon>Eukaryota</taxon>
        <taxon>Metazoa</taxon>
        <taxon>Ecdysozoa</taxon>
        <taxon>Arthropoda</taxon>
        <taxon>Hexapoda</taxon>
        <taxon>Insecta</taxon>
        <taxon>Pterygota</taxon>
        <taxon>Neoptera</taxon>
        <taxon>Endopterygota</taxon>
        <taxon>Coleoptera</taxon>
        <taxon>Polyphaga</taxon>
        <taxon>Cucujiformia</taxon>
        <taxon>Curculionidae</taxon>
        <taxon>Scolytinae</taxon>
        <taxon>Hypothenemus</taxon>
    </lineage>
</organism>
<proteinExistence type="predicted"/>
<dbReference type="Pfam" id="PF13602">
    <property type="entry name" value="ADH_zinc_N_2"/>
    <property type="match status" value="1"/>
</dbReference>